<reference evidence="4" key="1">
    <citation type="journal article" date="2021" name="PeerJ">
        <title>Extensive microbial diversity within the chicken gut microbiome revealed by metagenomics and culture.</title>
        <authorList>
            <person name="Gilroy R."/>
            <person name="Ravi A."/>
            <person name="Getino M."/>
            <person name="Pursley I."/>
            <person name="Horton D.L."/>
            <person name="Alikhan N.F."/>
            <person name="Baker D."/>
            <person name="Gharbi K."/>
            <person name="Hall N."/>
            <person name="Watson M."/>
            <person name="Adriaenssens E.M."/>
            <person name="Foster-Nyarko E."/>
            <person name="Jarju S."/>
            <person name="Secka A."/>
            <person name="Antonio M."/>
            <person name="Oren A."/>
            <person name="Chaudhuri R.R."/>
            <person name="La Ragione R."/>
            <person name="Hildebrand F."/>
            <person name="Pallen M.J."/>
        </authorList>
    </citation>
    <scope>NUCLEOTIDE SEQUENCE</scope>
    <source>
        <strain evidence="4">CHK178-16964</strain>
    </source>
</reference>
<evidence type="ECO:0000313" key="4">
    <source>
        <dbReference type="EMBL" id="HJA71932.1"/>
    </source>
</evidence>
<feature type="domain" description="Fe-containing alcohol dehydrogenase-like C-terminal" evidence="3">
    <location>
        <begin position="186"/>
        <end position="365"/>
    </location>
</feature>
<dbReference type="Pfam" id="PF25137">
    <property type="entry name" value="ADH_Fe_C"/>
    <property type="match status" value="1"/>
</dbReference>
<dbReference type="GO" id="GO:0046872">
    <property type="term" value="F:metal ion binding"/>
    <property type="evidence" value="ECO:0007669"/>
    <property type="project" value="InterPro"/>
</dbReference>
<evidence type="ECO:0000313" key="5">
    <source>
        <dbReference type="Proteomes" id="UP000823900"/>
    </source>
</evidence>
<dbReference type="Gene3D" id="1.20.1090.10">
    <property type="entry name" value="Dehydroquinate synthase-like - alpha domain"/>
    <property type="match status" value="1"/>
</dbReference>
<dbReference type="InterPro" id="IPR039697">
    <property type="entry name" value="Alcohol_dehydrogenase_Fe"/>
</dbReference>
<dbReference type="InterPro" id="IPR001670">
    <property type="entry name" value="ADH_Fe/GldA"/>
</dbReference>
<dbReference type="AlphaFoldDB" id="A0A9D2KN20"/>
<dbReference type="Proteomes" id="UP000823900">
    <property type="component" value="Unassembled WGS sequence"/>
</dbReference>
<organism evidence="4 5">
    <name type="scientific">Candidatus Lachnoclostridium stercoravium</name>
    <dbReference type="NCBI Taxonomy" id="2838633"/>
    <lineage>
        <taxon>Bacteria</taxon>
        <taxon>Bacillati</taxon>
        <taxon>Bacillota</taxon>
        <taxon>Clostridia</taxon>
        <taxon>Lachnospirales</taxon>
        <taxon>Lachnospiraceae</taxon>
    </lineage>
</organism>
<proteinExistence type="predicted"/>
<gene>
    <name evidence="4" type="ORF">IAA07_10230</name>
</gene>
<dbReference type="CDD" id="cd08181">
    <property type="entry name" value="PPD-like"/>
    <property type="match status" value="1"/>
</dbReference>
<dbReference type="FunFam" id="3.40.50.1970:FF:000003">
    <property type="entry name" value="Alcohol dehydrogenase, iron-containing"/>
    <property type="match status" value="1"/>
</dbReference>
<dbReference type="PANTHER" id="PTHR11496">
    <property type="entry name" value="ALCOHOL DEHYDROGENASE"/>
    <property type="match status" value="1"/>
</dbReference>
<sequence>MNFEFYMPVKVIQGSDCVTSHPEIWTSLGKKAFIVTGKSSAKKNGSQDDVEAALKACGMEFEVFDEIMSNPTIEVVYKGAEKMKACGADFVVGIGGGSPMDAAKVIALLYSQEIREEDLFSGNYKDCLPPMVMIPTTAGTGSEVTKAAILTNDRLQTKSSISTPLIFPTVSFLDAKYMMHMGRRTTVHTAIDALSHSLEGMLSSKATSISDILAKESISVIASCFGDLLSEGELSMDVREKLLYGSTLGGMVIAHTGTTAVHSMGYELTYFKGDDHGRANGLLLGGFLKLAKERAPERAEAILQALGMKDPAELSEMMEKLLKEKTKATEEEIQKFADIAMKAKNIRNGAFEVTRDDVVDMYRTACEKD</sequence>
<dbReference type="SUPFAM" id="SSF56796">
    <property type="entry name" value="Dehydroquinate synthase-like"/>
    <property type="match status" value="1"/>
</dbReference>
<evidence type="ECO:0000259" key="2">
    <source>
        <dbReference type="Pfam" id="PF00465"/>
    </source>
</evidence>
<dbReference type="InterPro" id="IPR056798">
    <property type="entry name" value="ADH_Fe_C"/>
</dbReference>
<keyword evidence="1 4" id="KW-0560">Oxidoreductase</keyword>
<dbReference type="Gene3D" id="3.40.50.1970">
    <property type="match status" value="1"/>
</dbReference>
<dbReference type="EC" id="1.1.1.1" evidence="4"/>
<dbReference type="GO" id="GO:0004022">
    <property type="term" value="F:alcohol dehydrogenase (NAD+) activity"/>
    <property type="evidence" value="ECO:0007669"/>
    <property type="project" value="UniProtKB-EC"/>
</dbReference>
<name>A0A9D2KN20_9FIRM</name>
<reference evidence="4" key="2">
    <citation type="submission" date="2021-04" db="EMBL/GenBank/DDBJ databases">
        <authorList>
            <person name="Gilroy R."/>
        </authorList>
    </citation>
    <scope>NUCLEOTIDE SEQUENCE</scope>
    <source>
        <strain evidence="4">CHK178-16964</strain>
    </source>
</reference>
<feature type="domain" description="Alcohol dehydrogenase iron-type/glycerol dehydrogenase GldA" evidence="2">
    <location>
        <begin position="8"/>
        <end position="174"/>
    </location>
</feature>
<evidence type="ECO:0000256" key="1">
    <source>
        <dbReference type="ARBA" id="ARBA00023002"/>
    </source>
</evidence>
<dbReference type="PANTHER" id="PTHR11496:SF103">
    <property type="entry name" value="DEHYDROGENASE, PUTATIVE-RELATED"/>
    <property type="match status" value="1"/>
</dbReference>
<comment type="caution">
    <text evidence="4">The sequence shown here is derived from an EMBL/GenBank/DDBJ whole genome shotgun (WGS) entry which is preliminary data.</text>
</comment>
<dbReference type="Pfam" id="PF00465">
    <property type="entry name" value="Fe-ADH"/>
    <property type="match status" value="1"/>
</dbReference>
<dbReference type="EMBL" id="DWZA01000091">
    <property type="protein sequence ID" value="HJA71932.1"/>
    <property type="molecule type" value="Genomic_DNA"/>
</dbReference>
<protein>
    <submittedName>
        <fullName evidence="4">Iron-containing alcohol dehydrogenase</fullName>
        <ecNumber evidence="4">1.1.1.1</ecNumber>
    </submittedName>
</protein>
<accession>A0A9D2KN20</accession>
<evidence type="ECO:0000259" key="3">
    <source>
        <dbReference type="Pfam" id="PF25137"/>
    </source>
</evidence>